<evidence type="ECO:0000313" key="3">
    <source>
        <dbReference type="EMBL" id="ANF59740.1"/>
    </source>
</evidence>
<dbReference type="InterPro" id="IPR004305">
    <property type="entry name" value="Thiaminase-2/PQQC"/>
</dbReference>
<evidence type="ECO:0000256" key="1">
    <source>
        <dbReference type="RuleBase" id="RU363093"/>
    </source>
</evidence>
<dbReference type="EMBL" id="CP015243">
    <property type="protein sequence ID" value="ANF59740.1"/>
    <property type="molecule type" value="Genomic_DNA"/>
</dbReference>
<comment type="catalytic activity">
    <reaction evidence="1">
        <text>4-amino-5-aminomethyl-2-methylpyrimidine + H2O = 4-amino-5-hydroxymethyl-2-methylpyrimidine + NH4(+)</text>
        <dbReference type="Rhea" id="RHEA:31799"/>
        <dbReference type="ChEBI" id="CHEBI:15377"/>
        <dbReference type="ChEBI" id="CHEBI:16892"/>
        <dbReference type="ChEBI" id="CHEBI:28938"/>
        <dbReference type="ChEBI" id="CHEBI:63416"/>
        <dbReference type="EC" id="3.5.99.2"/>
    </reaction>
</comment>
<proteinExistence type="inferred from homology"/>
<keyword evidence="1" id="KW-0378">Hydrolase</keyword>
<dbReference type="STRING" id="376489.A5892_17100"/>
<keyword evidence="1" id="KW-0784">Thiamine biosynthesis</keyword>
<dbReference type="GO" id="GO:0009229">
    <property type="term" value="P:thiamine diphosphate biosynthetic process"/>
    <property type="evidence" value="ECO:0007669"/>
    <property type="project" value="UniProtKB-UniPathway"/>
</dbReference>
<comment type="pathway">
    <text evidence="1">Cofactor biosynthesis; thiamine diphosphate biosynthesis.</text>
</comment>
<evidence type="ECO:0000313" key="4">
    <source>
        <dbReference type="Proteomes" id="UP000077875"/>
    </source>
</evidence>
<dbReference type="GO" id="GO:0009228">
    <property type="term" value="P:thiamine biosynthetic process"/>
    <property type="evidence" value="ECO:0007669"/>
    <property type="project" value="UniProtKB-KW"/>
</dbReference>
<evidence type="ECO:0000259" key="2">
    <source>
        <dbReference type="Pfam" id="PF03070"/>
    </source>
</evidence>
<dbReference type="InterPro" id="IPR027574">
    <property type="entry name" value="Thiaminase_II"/>
</dbReference>
<dbReference type="KEGG" id="haa:A5892_17100"/>
<comment type="similarity">
    <text evidence="1">Belongs to the TenA family.</text>
</comment>
<accession>A0A172YKM7</accession>
<dbReference type="PANTHER" id="PTHR43198">
    <property type="entry name" value="BIFUNCTIONAL TH2 PROTEIN"/>
    <property type="match status" value="1"/>
</dbReference>
<sequence length="221" mass="25440">MPNPFDRLIEACHHDWRAYIEHEFVRRLGDGSLPEASFRHYLEQDYLFLGHFARAWALALYKSRDFDELRGAFDRLKTIVDLELGLHLDYCAQWGIDVATLDALPETRATLAYTRYVLDAGARGDLLELRVALAPCLVGYARIGKWLASRAETRLEGNPYAAWIEMYTDDAYLSAASEEEAWLDQALAEQPAKRIAELEVVFRDATRLEIDFWQMGLERHA</sequence>
<dbReference type="SUPFAM" id="SSF48613">
    <property type="entry name" value="Heme oxygenase-like"/>
    <property type="match status" value="1"/>
</dbReference>
<dbReference type="Gene3D" id="1.20.910.10">
    <property type="entry name" value="Heme oxygenase-like"/>
    <property type="match status" value="1"/>
</dbReference>
<gene>
    <name evidence="3" type="ORF">A5892_17100</name>
</gene>
<dbReference type="NCBIfam" id="TIGR04306">
    <property type="entry name" value="salvage_TenA"/>
    <property type="match status" value="1"/>
</dbReference>
<dbReference type="RefSeq" id="WP_064124582.1">
    <property type="nucleotide sequence ID" value="NZ_CP015243.1"/>
</dbReference>
<dbReference type="CDD" id="cd19367">
    <property type="entry name" value="TenA_C_ScTHI20-like"/>
    <property type="match status" value="1"/>
</dbReference>
<comment type="function">
    <text evidence="1">Catalyzes an amino-pyrimidine hydrolysis reaction at the C5' of the pyrimidine moiety of thiamine compounds, a reaction that is part of a thiamine salvage pathway.</text>
</comment>
<keyword evidence="4" id="KW-1185">Reference proteome</keyword>
<dbReference type="GO" id="GO:0050334">
    <property type="term" value="F:thiaminase activity"/>
    <property type="evidence" value="ECO:0007669"/>
    <property type="project" value="UniProtKB-EC"/>
</dbReference>
<protein>
    <recommendedName>
        <fullName evidence="1">Aminopyrimidine aminohydrolase</fullName>
        <ecNumber evidence="1">3.5.99.2</ecNumber>
    </recommendedName>
</protein>
<dbReference type="Proteomes" id="UP000077875">
    <property type="component" value="Chromosome"/>
</dbReference>
<organism evidence="3 4">
    <name type="scientific">Halotalea alkalilenta</name>
    <dbReference type="NCBI Taxonomy" id="376489"/>
    <lineage>
        <taxon>Bacteria</taxon>
        <taxon>Pseudomonadati</taxon>
        <taxon>Pseudomonadota</taxon>
        <taxon>Gammaproteobacteria</taxon>
        <taxon>Oceanospirillales</taxon>
        <taxon>Halomonadaceae</taxon>
        <taxon>Halotalea</taxon>
    </lineage>
</organism>
<comment type="catalytic activity">
    <reaction evidence="1">
        <text>thiamine + H2O = 5-(2-hydroxyethyl)-4-methylthiazole + 4-amino-5-hydroxymethyl-2-methylpyrimidine + H(+)</text>
        <dbReference type="Rhea" id="RHEA:17509"/>
        <dbReference type="ChEBI" id="CHEBI:15377"/>
        <dbReference type="ChEBI" id="CHEBI:15378"/>
        <dbReference type="ChEBI" id="CHEBI:16892"/>
        <dbReference type="ChEBI" id="CHEBI:17957"/>
        <dbReference type="ChEBI" id="CHEBI:18385"/>
        <dbReference type="EC" id="3.5.99.2"/>
    </reaction>
</comment>
<dbReference type="InterPro" id="IPR050967">
    <property type="entry name" value="Thiamine_Salvage_TenA"/>
</dbReference>
<dbReference type="Pfam" id="PF03070">
    <property type="entry name" value="TENA_THI-4"/>
    <property type="match status" value="1"/>
</dbReference>
<dbReference type="EC" id="3.5.99.2" evidence="1"/>
<dbReference type="GO" id="GO:0005829">
    <property type="term" value="C:cytosol"/>
    <property type="evidence" value="ECO:0007669"/>
    <property type="project" value="TreeGrafter"/>
</dbReference>
<feature type="domain" description="Thiaminase-2/PQQC" evidence="2">
    <location>
        <begin position="16"/>
        <end position="218"/>
    </location>
</feature>
<dbReference type="InterPro" id="IPR016084">
    <property type="entry name" value="Haem_Oase-like_multi-hlx"/>
</dbReference>
<reference evidence="3 4" key="1">
    <citation type="submission" date="2016-04" db="EMBL/GenBank/DDBJ databases">
        <title>Complete Genome Sequence of Halotalea alkalilenta IHB B 13600.</title>
        <authorList>
            <person name="Swarnkar M.K."/>
            <person name="Sharma A."/>
            <person name="Kaushal K."/>
            <person name="Soni R."/>
            <person name="Rana S."/>
            <person name="Singh A.K."/>
            <person name="Gulati A."/>
        </authorList>
    </citation>
    <scope>NUCLEOTIDE SEQUENCE [LARGE SCALE GENOMIC DNA]</scope>
    <source>
        <strain evidence="3 4">IHB B 13600</strain>
    </source>
</reference>
<dbReference type="AlphaFoldDB" id="A0A172YKM7"/>
<dbReference type="UniPathway" id="UPA00060"/>
<dbReference type="PANTHER" id="PTHR43198:SF2">
    <property type="entry name" value="SI:CH1073-67J19.1-RELATED"/>
    <property type="match status" value="1"/>
</dbReference>
<name>A0A172YKM7_9GAMM</name>